<dbReference type="PANTHER" id="PTHR30419">
    <property type="entry name" value="HTH-TYPE TRANSCRIPTIONAL REGULATOR YBHD"/>
    <property type="match status" value="1"/>
</dbReference>
<dbReference type="InterPro" id="IPR005119">
    <property type="entry name" value="LysR_subst-bd"/>
</dbReference>
<dbReference type="EMBL" id="QICB01000006">
    <property type="protein sequence ID" value="RNL19142.1"/>
    <property type="molecule type" value="Genomic_DNA"/>
</dbReference>
<keyword evidence="4" id="KW-0804">Transcription</keyword>
<comment type="caution">
    <text evidence="6">The sequence shown here is derived from an EMBL/GenBank/DDBJ whole genome shotgun (WGS) entry which is preliminary data.</text>
</comment>
<dbReference type="GO" id="GO:0005829">
    <property type="term" value="C:cytosol"/>
    <property type="evidence" value="ECO:0007669"/>
    <property type="project" value="TreeGrafter"/>
</dbReference>
<dbReference type="InterPro" id="IPR000847">
    <property type="entry name" value="LysR_HTH_N"/>
</dbReference>
<evidence type="ECO:0000256" key="2">
    <source>
        <dbReference type="ARBA" id="ARBA00023015"/>
    </source>
</evidence>
<dbReference type="SUPFAM" id="SSF53850">
    <property type="entry name" value="Periplasmic binding protein-like II"/>
    <property type="match status" value="1"/>
</dbReference>
<dbReference type="GO" id="GO:0003700">
    <property type="term" value="F:DNA-binding transcription factor activity"/>
    <property type="evidence" value="ECO:0007669"/>
    <property type="project" value="InterPro"/>
</dbReference>
<organism evidence="6 7">
    <name type="scientific">Slackia faecicanis</name>
    <dbReference type="NCBI Taxonomy" id="255723"/>
    <lineage>
        <taxon>Bacteria</taxon>
        <taxon>Bacillati</taxon>
        <taxon>Actinomycetota</taxon>
        <taxon>Coriobacteriia</taxon>
        <taxon>Eggerthellales</taxon>
        <taxon>Eggerthellaceae</taxon>
        <taxon>Slackia</taxon>
    </lineage>
</organism>
<dbReference type="PANTHER" id="PTHR30419:SF8">
    <property type="entry name" value="NITROGEN ASSIMILATION TRANSCRIPTIONAL ACTIVATOR-RELATED"/>
    <property type="match status" value="1"/>
</dbReference>
<dbReference type="OrthoDB" id="4131546at2"/>
<evidence type="ECO:0000259" key="5">
    <source>
        <dbReference type="PROSITE" id="PS50931"/>
    </source>
</evidence>
<protein>
    <submittedName>
        <fullName evidence="6">LysR family transcriptional regulator</fullName>
    </submittedName>
</protein>
<dbReference type="CDD" id="cd05466">
    <property type="entry name" value="PBP2_LTTR_substrate"/>
    <property type="match status" value="1"/>
</dbReference>
<proteinExistence type="inferred from homology"/>
<dbReference type="RefSeq" id="WP_123198494.1">
    <property type="nucleotide sequence ID" value="NZ_QICB01000006.1"/>
</dbReference>
<name>A0A3N0ADT6_9ACTN</name>
<dbReference type="Pfam" id="PF00126">
    <property type="entry name" value="HTH_1"/>
    <property type="match status" value="1"/>
</dbReference>
<dbReference type="Proteomes" id="UP000267368">
    <property type="component" value="Unassembled WGS sequence"/>
</dbReference>
<dbReference type="GO" id="GO:0003677">
    <property type="term" value="F:DNA binding"/>
    <property type="evidence" value="ECO:0007669"/>
    <property type="project" value="UniProtKB-KW"/>
</dbReference>
<accession>A0A3N0ADT6</accession>
<reference evidence="7" key="1">
    <citation type="submission" date="2018-05" db="EMBL/GenBank/DDBJ databases">
        <title>Genome Sequencing of selected type strains of the family Eggerthellaceae.</title>
        <authorList>
            <person name="Danylec N."/>
            <person name="Stoll D.A."/>
            <person name="Doetsch A."/>
            <person name="Huch M."/>
        </authorList>
    </citation>
    <scope>NUCLEOTIDE SEQUENCE [LARGE SCALE GENOMIC DNA]</scope>
    <source>
        <strain evidence="7">DSM 17537</strain>
    </source>
</reference>
<dbReference type="PROSITE" id="PS50931">
    <property type="entry name" value="HTH_LYSR"/>
    <property type="match status" value="1"/>
</dbReference>
<evidence type="ECO:0000313" key="7">
    <source>
        <dbReference type="Proteomes" id="UP000267368"/>
    </source>
</evidence>
<keyword evidence="7" id="KW-1185">Reference proteome</keyword>
<dbReference type="Pfam" id="PF03466">
    <property type="entry name" value="LysR_substrate"/>
    <property type="match status" value="1"/>
</dbReference>
<dbReference type="InterPro" id="IPR050950">
    <property type="entry name" value="HTH-type_LysR_regulators"/>
</dbReference>
<evidence type="ECO:0000256" key="3">
    <source>
        <dbReference type="ARBA" id="ARBA00023125"/>
    </source>
</evidence>
<comment type="similarity">
    <text evidence="1">Belongs to the LysR transcriptional regulatory family.</text>
</comment>
<dbReference type="Gene3D" id="3.40.190.290">
    <property type="match status" value="1"/>
</dbReference>
<dbReference type="Gene3D" id="1.10.10.10">
    <property type="entry name" value="Winged helix-like DNA-binding domain superfamily/Winged helix DNA-binding domain"/>
    <property type="match status" value="1"/>
</dbReference>
<feature type="domain" description="HTH lysR-type" evidence="5">
    <location>
        <begin position="1"/>
        <end position="58"/>
    </location>
</feature>
<evidence type="ECO:0000313" key="6">
    <source>
        <dbReference type="EMBL" id="RNL19142.1"/>
    </source>
</evidence>
<gene>
    <name evidence="6" type="ORF">DMP07_07280</name>
</gene>
<dbReference type="SUPFAM" id="SSF46785">
    <property type="entry name" value="Winged helix' DNA-binding domain"/>
    <property type="match status" value="1"/>
</dbReference>
<dbReference type="InterPro" id="IPR036390">
    <property type="entry name" value="WH_DNA-bd_sf"/>
</dbReference>
<keyword evidence="3" id="KW-0238">DNA-binding</keyword>
<dbReference type="InterPro" id="IPR036388">
    <property type="entry name" value="WH-like_DNA-bd_sf"/>
</dbReference>
<evidence type="ECO:0000256" key="4">
    <source>
        <dbReference type="ARBA" id="ARBA00023163"/>
    </source>
</evidence>
<dbReference type="AlphaFoldDB" id="A0A3N0ADT6"/>
<evidence type="ECO:0000256" key="1">
    <source>
        <dbReference type="ARBA" id="ARBA00009437"/>
    </source>
</evidence>
<keyword evidence="2" id="KW-0805">Transcription regulation</keyword>
<sequence length="297" mass="33395">MANQKYEAFVTVAKTGSFKKTAEILGYTQAGVSYMMSSLEQEMGTALFTRGHSGARLTADGRNLLPWIQDVCASEHALQMRLDELRHVGGGSLRVAAFASIAVQWLPGIMDVFLHDRPNIEYELVIYESQDEMEAATWRGEFDCCFVILPATLDFFTIPLARDPLYVVLPPEHPLADAPFFPKESLASEPYIKVRSSDDLTEFDSVFAQHDVEPHVRYVMDNDYAVMGMVNKGFGFSLFPQLVLESAPFELARVKPEVPTYRELAIAVRSYSRASMATKAFIECVRKWVAEEWTPAQ</sequence>